<dbReference type="PANTHER" id="PTHR23359">
    <property type="entry name" value="NUCLEOTIDE KINASE"/>
    <property type="match status" value="1"/>
</dbReference>
<keyword evidence="3" id="KW-0547">Nucleotide-binding</keyword>
<name>A0A1G2TBV1_9BACT</name>
<keyword evidence="2" id="KW-0545">Nucleotide biosynthesis</keyword>
<accession>A0A1G2TBV1</accession>
<dbReference type="Proteomes" id="UP000179264">
    <property type="component" value="Unassembled WGS sequence"/>
</dbReference>
<dbReference type="SUPFAM" id="SSF52540">
    <property type="entry name" value="P-loop containing nucleoside triphosphate hydrolases"/>
    <property type="match status" value="1"/>
</dbReference>
<dbReference type="InterPro" id="IPR033690">
    <property type="entry name" value="Adenylat_kinase_CS"/>
</dbReference>
<dbReference type="GO" id="GO:0005524">
    <property type="term" value="F:ATP binding"/>
    <property type="evidence" value="ECO:0007669"/>
    <property type="project" value="InterPro"/>
</dbReference>
<keyword evidence="4" id="KW-0418">Kinase</keyword>
<gene>
    <name evidence="5" type="ORF">A2W58_01095</name>
</gene>
<comment type="caution">
    <text evidence="5">The sequence shown here is derived from an EMBL/GenBank/DDBJ whole genome shotgun (WGS) entry which is preliminary data.</text>
</comment>
<sequence>MKVDTLKLSRTKVAGLTKKFDLNNPVSRKLYFVAKVGKEIKALQKYLKSGKRFVAFLIGIKNSGKGTYAKLFLEAVGPLAVHISIGDIVRDVHTSIETPTGKKKLINFLKKNYRGFHSPEETIKAILGRSQSTLITSELILALIKFEISKHPNQSLFIDGFPRAFDQIPYSLFLKEIIGYQGVPDVFVFFNVPTSVIDERIKTRVICPVCKTSRGLKLLPTTKVGYDAKNKKFYLECDNLSCPGSRMIAKEGDELGIEPIRERIETDSKISKELQKIHGVPKVFLRNAIPVVHAKKIVDDYEITPEYQYKLDKSGKAVIVEVPWTVKDDQGVKSYSLLPSAVVISLIKQLANILTK</sequence>
<dbReference type="Gene3D" id="3.40.50.300">
    <property type="entry name" value="P-loop containing nucleotide triphosphate hydrolases"/>
    <property type="match status" value="1"/>
</dbReference>
<organism evidence="5 6">
    <name type="scientific">Candidatus Zambryskibacteria bacterium RIFCSPHIGHO2_02_38_10.5</name>
    <dbReference type="NCBI Taxonomy" id="1802742"/>
    <lineage>
        <taxon>Bacteria</taxon>
        <taxon>Candidatus Zambryskiibacteriota</taxon>
    </lineage>
</organism>
<dbReference type="InterPro" id="IPR000850">
    <property type="entry name" value="Adenylat/UMP-CMP_kin"/>
</dbReference>
<dbReference type="PROSITE" id="PS00113">
    <property type="entry name" value="ADENYLATE_KINASE"/>
    <property type="match status" value="1"/>
</dbReference>
<evidence type="ECO:0000313" key="5">
    <source>
        <dbReference type="EMBL" id="OHA94071.1"/>
    </source>
</evidence>
<dbReference type="GO" id="GO:0019205">
    <property type="term" value="F:nucleobase-containing compound kinase activity"/>
    <property type="evidence" value="ECO:0007669"/>
    <property type="project" value="InterPro"/>
</dbReference>
<protein>
    <recommendedName>
        <fullName evidence="7">Adenylate kinase</fullName>
    </recommendedName>
</protein>
<reference evidence="5 6" key="1">
    <citation type="journal article" date="2016" name="Nat. Commun.">
        <title>Thousands of microbial genomes shed light on interconnected biogeochemical processes in an aquifer system.</title>
        <authorList>
            <person name="Anantharaman K."/>
            <person name="Brown C.T."/>
            <person name="Hug L.A."/>
            <person name="Sharon I."/>
            <person name="Castelle C.J."/>
            <person name="Probst A.J."/>
            <person name="Thomas B.C."/>
            <person name="Singh A."/>
            <person name="Wilkins M.J."/>
            <person name="Karaoz U."/>
            <person name="Brodie E.L."/>
            <person name="Williams K.H."/>
            <person name="Hubbard S.S."/>
            <person name="Banfield J.F."/>
        </authorList>
    </citation>
    <scope>NUCLEOTIDE SEQUENCE [LARGE SCALE GENOMIC DNA]</scope>
</reference>
<evidence type="ECO:0000256" key="2">
    <source>
        <dbReference type="ARBA" id="ARBA00022727"/>
    </source>
</evidence>
<keyword evidence="1" id="KW-0808">Transferase</keyword>
<evidence type="ECO:0000256" key="3">
    <source>
        <dbReference type="ARBA" id="ARBA00022741"/>
    </source>
</evidence>
<dbReference type="GO" id="GO:0009165">
    <property type="term" value="P:nucleotide biosynthetic process"/>
    <property type="evidence" value="ECO:0007669"/>
    <property type="project" value="UniProtKB-KW"/>
</dbReference>
<evidence type="ECO:0008006" key="7">
    <source>
        <dbReference type="Google" id="ProtNLM"/>
    </source>
</evidence>
<proteinExistence type="predicted"/>
<dbReference type="InterPro" id="IPR027417">
    <property type="entry name" value="P-loop_NTPase"/>
</dbReference>
<dbReference type="Pfam" id="PF00406">
    <property type="entry name" value="ADK"/>
    <property type="match status" value="1"/>
</dbReference>
<evidence type="ECO:0000256" key="1">
    <source>
        <dbReference type="ARBA" id="ARBA00022679"/>
    </source>
</evidence>
<dbReference type="AlphaFoldDB" id="A0A1G2TBV1"/>
<evidence type="ECO:0000313" key="6">
    <source>
        <dbReference type="Proteomes" id="UP000179264"/>
    </source>
</evidence>
<dbReference type="EMBL" id="MHVL01000002">
    <property type="protein sequence ID" value="OHA94071.1"/>
    <property type="molecule type" value="Genomic_DNA"/>
</dbReference>
<evidence type="ECO:0000256" key="4">
    <source>
        <dbReference type="ARBA" id="ARBA00022777"/>
    </source>
</evidence>